<proteinExistence type="predicted"/>
<evidence type="ECO:0000313" key="1">
    <source>
        <dbReference type="EMBL" id="QHS90733.1"/>
    </source>
</evidence>
<accession>A0A6C0BH95</accession>
<name>A0A6C0BH95_9ZZZZ</name>
<dbReference type="AlphaFoldDB" id="A0A6C0BH95"/>
<organism evidence="1">
    <name type="scientific">viral metagenome</name>
    <dbReference type="NCBI Taxonomy" id="1070528"/>
    <lineage>
        <taxon>unclassified sequences</taxon>
        <taxon>metagenomes</taxon>
        <taxon>organismal metagenomes</taxon>
    </lineage>
</organism>
<reference evidence="1" key="1">
    <citation type="journal article" date="2020" name="Nature">
        <title>Giant virus diversity and host interactions through global metagenomics.</title>
        <authorList>
            <person name="Schulz F."/>
            <person name="Roux S."/>
            <person name="Paez-Espino D."/>
            <person name="Jungbluth S."/>
            <person name="Walsh D.A."/>
            <person name="Denef V.J."/>
            <person name="McMahon K.D."/>
            <person name="Konstantinidis K.T."/>
            <person name="Eloe-Fadrosh E.A."/>
            <person name="Kyrpides N.C."/>
            <person name="Woyke T."/>
        </authorList>
    </citation>
    <scope>NUCLEOTIDE SEQUENCE</scope>
    <source>
        <strain evidence="1">GVMAG-M-3300010354-11</strain>
    </source>
</reference>
<dbReference type="EMBL" id="MN739144">
    <property type="protein sequence ID" value="QHS90733.1"/>
    <property type="molecule type" value="Genomic_DNA"/>
</dbReference>
<sequence length="93" mass="10641">MIDNNRKILDKVLVKKLESMKLSYFLESSVQVTDRQTLIAENEDSAKNPTFVAALESLRNAIIYLGMFLYPLYLKESPTSAEFSSKPVYTYLP</sequence>
<protein>
    <submittedName>
        <fullName evidence="1">Uncharacterized protein</fullName>
    </submittedName>
</protein>